<dbReference type="Proteomes" id="UP000284772">
    <property type="component" value="Unassembled WGS sequence"/>
</dbReference>
<dbReference type="Pfam" id="PF12704">
    <property type="entry name" value="MacB_PCD"/>
    <property type="match status" value="1"/>
</dbReference>
<feature type="transmembrane region" description="Helical" evidence="6">
    <location>
        <begin position="313"/>
        <end position="336"/>
    </location>
</feature>
<keyword evidence="3 6" id="KW-0812">Transmembrane</keyword>
<feature type="transmembrane region" description="Helical" evidence="6">
    <location>
        <begin position="20"/>
        <end position="39"/>
    </location>
</feature>
<feature type="domain" description="MacB-like periplasmic core" evidence="8">
    <location>
        <begin position="18"/>
        <end position="219"/>
    </location>
</feature>
<evidence type="ECO:0000313" key="14">
    <source>
        <dbReference type="Proteomes" id="UP000291191"/>
    </source>
</evidence>
<dbReference type="AlphaFoldDB" id="A0A3E4L0Y4"/>
<dbReference type="PANTHER" id="PTHR30572">
    <property type="entry name" value="MEMBRANE COMPONENT OF TRANSPORTER-RELATED"/>
    <property type="match status" value="1"/>
</dbReference>
<dbReference type="InterPro" id="IPR003838">
    <property type="entry name" value="ABC3_permease_C"/>
</dbReference>
<name>A0A3E4L0Y4_9BACE</name>
<dbReference type="EMBL" id="QRWT01000003">
    <property type="protein sequence ID" value="RGT55733.1"/>
    <property type="molecule type" value="Genomic_DNA"/>
</dbReference>
<feature type="domain" description="ABC3 transporter permease C-terminal" evidence="7">
    <location>
        <begin position="275"/>
        <end position="383"/>
    </location>
</feature>
<dbReference type="PROSITE" id="PS51257">
    <property type="entry name" value="PROKAR_LIPOPROTEIN"/>
    <property type="match status" value="1"/>
</dbReference>
<gene>
    <name evidence="9" type="ORF">DWX27_05260</name>
    <name evidence="10" type="ORF">DWZ32_00545</name>
    <name evidence="11" type="ORF">EAJ06_18700</name>
</gene>
<feature type="transmembrane region" description="Helical" evidence="6">
    <location>
        <begin position="399"/>
        <end position="423"/>
    </location>
</feature>
<comment type="caution">
    <text evidence="10">The sequence shown here is derived from an EMBL/GenBank/DDBJ whole genome shotgun (WGS) entry which is preliminary data.</text>
</comment>
<evidence type="ECO:0000313" key="10">
    <source>
        <dbReference type="EMBL" id="RHN10544.1"/>
    </source>
</evidence>
<evidence type="ECO:0000256" key="6">
    <source>
        <dbReference type="SAM" id="Phobius"/>
    </source>
</evidence>
<dbReference type="OrthoDB" id="8740261at2"/>
<evidence type="ECO:0000256" key="2">
    <source>
        <dbReference type="ARBA" id="ARBA00022475"/>
    </source>
</evidence>
<protein>
    <submittedName>
        <fullName evidence="10">ABC transporter permease</fullName>
    </submittedName>
</protein>
<proteinExistence type="predicted"/>
<evidence type="ECO:0000313" key="13">
    <source>
        <dbReference type="Proteomes" id="UP000286003"/>
    </source>
</evidence>
<feature type="transmembrane region" description="Helical" evidence="6">
    <location>
        <begin position="356"/>
        <end position="378"/>
    </location>
</feature>
<reference evidence="12 13" key="1">
    <citation type="submission" date="2018-08" db="EMBL/GenBank/DDBJ databases">
        <title>A genome reference for cultivated species of the human gut microbiota.</title>
        <authorList>
            <person name="Zou Y."/>
            <person name="Xue W."/>
            <person name="Luo G."/>
        </authorList>
    </citation>
    <scope>NUCLEOTIDE SEQUENCE [LARGE SCALE GENOMIC DNA]</scope>
    <source>
        <strain evidence="9 12">AF19-10AC</strain>
        <strain evidence="10 13">AF31-23</strain>
    </source>
</reference>
<feature type="domain" description="ABC3 transporter permease C-terminal" evidence="7">
    <location>
        <begin position="682"/>
        <end position="795"/>
    </location>
</feature>
<dbReference type="GO" id="GO:0022857">
    <property type="term" value="F:transmembrane transporter activity"/>
    <property type="evidence" value="ECO:0007669"/>
    <property type="project" value="TreeGrafter"/>
</dbReference>
<organism evidence="10 13">
    <name type="scientific">Bacteroides intestinalis</name>
    <dbReference type="NCBI Taxonomy" id="329854"/>
    <lineage>
        <taxon>Bacteria</taxon>
        <taxon>Pseudomonadati</taxon>
        <taxon>Bacteroidota</taxon>
        <taxon>Bacteroidia</taxon>
        <taxon>Bacteroidales</taxon>
        <taxon>Bacteroidaceae</taxon>
        <taxon>Bacteroides</taxon>
    </lineage>
</organism>
<evidence type="ECO:0000256" key="4">
    <source>
        <dbReference type="ARBA" id="ARBA00022989"/>
    </source>
</evidence>
<dbReference type="GO" id="GO:0005886">
    <property type="term" value="C:plasma membrane"/>
    <property type="evidence" value="ECO:0007669"/>
    <property type="project" value="UniProtKB-SubCell"/>
</dbReference>
<evidence type="ECO:0000256" key="1">
    <source>
        <dbReference type="ARBA" id="ARBA00004651"/>
    </source>
</evidence>
<accession>A0A3E4L0Y4</accession>
<keyword evidence="5 6" id="KW-0472">Membrane</keyword>
<dbReference type="EMBL" id="RCXO01000028">
    <property type="protein sequence ID" value="RYT78413.1"/>
    <property type="molecule type" value="Genomic_DNA"/>
</dbReference>
<evidence type="ECO:0000313" key="12">
    <source>
        <dbReference type="Proteomes" id="UP000284772"/>
    </source>
</evidence>
<evidence type="ECO:0000313" key="9">
    <source>
        <dbReference type="EMBL" id="RGT55733.1"/>
    </source>
</evidence>
<dbReference type="Proteomes" id="UP000291191">
    <property type="component" value="Unassembled WGS sequence"/>
</dbReference>
<dbReference type="EMBL" id="QRQM01000001">
    <property type="protein sequence ID" value="RHN10544.1"/>
    <property type="molecule type" value="Genomic_DNA"/>
</dbReference>
<reference evidence="11 14" key="2">
    <citation type="journal article" date="2019" name="Science, e1252229">
        <title>Invertible promoters mediate bacterial phase variation, antibiotic resistance, and host adaptation in the gut.</title>
        <authorList>
            <person name="Jiang X."/>
            <person name="Hall A.B."/>
            <person name="Arthur T.D."/>
            <person name="Plichta D.R."/>
            <person name="Covington C.T."/>
            <person name="Poyet M."/>
            <person name="Crothers J."/>
            <person name="Moses P.L."/>
            <person name="Tolonen A.C."/>
            <person name="Vlamakis H."/>
            <person name="Alm E.J."/>
            <person name="Xavier R.J."/>
        </authorList>
    </citation>
    <scope>NUCLEOTIDE SEQUENCE [LARGE SCALE GENOMIC DNA]</scope>
    <source>
        <strain evidence="11">Bf_0095</strain>
        <strain evidence="14">bf_0095</strain>
    </source>
</reference>
<dbReference type="RefSeq" id="WP_115503362.1">
    <property type="nucleotide sequence ID" value="NZ_CABMMK010000006.1"/>
</dbReference>
<keyword evidence="4 6" id="KW-1133">Transmembrane helix</keyword>
<dbReference type="PANTHER" id="PTHR30572:SF18">
    <property type="entry name" value="ABC-TYPE MACROLIDE FAMILY EXPORT SYSTEM PERMEASE COMPONENT 2"/>
    <property type="match status" value="1"/>
</dbReference>
<feature type="transmembrane region" description="Helical" evidence="6">
    <location>
        <begin position="765"/>
        <end position="785"/>
    </location>
</feature>
<evidence type="ECO:0000259" key="8">
    <source>
        <dbReference type="Pfam" id="PF12704"/>
    </source>
</evidence>
<evidence type="ECO:0000259" key="7">
    <source>
        <dbReference type="Pfam" id="PF02687"/>
    </source>
</evidence>
<evidence type="ECO:0000256" key="3">
    <source>
        <dbReference type="ARBA" id="ARBA00022692"/>
    </source>
</evidence>
<dbReference type="Proteomes" id="UP000286003">
    <property type="component" value="Unassembled WGS sequence"/>
</dbReference>
<feature type="transmembrane region" description="Helical" evidence="6">
    <location>
        <begin position="267"/>
        <end position="292"/>
    </location>
</feature>
<evidence type="ECO:0000256" key="5">
    <source>
        <dbReference type="ARBA" id="ARBA00023136"/>
    </source>
</evidence>
<feature type="transmembrane region" description="Helical" evidence="6">
    <location>
        <begin position="679"/>
        <end position="701"/>
    </location>
</feature>
<evidence type="ECO:0000313" key="11">
    <source>
        <dbReference type="EMBL" id="RYT78413.1"/>
    </source>
</evidence>
<sequence length="802" mass="91597">MKTLKYAWRFLIRSKSYTIINIIGLALSLACTIILVRYIHLELRVNTHCTDAENVYIPLRDIDGNVFPGSVGPDSGADTVYFQPEAVKERSYFITSCNDNVTIDEKPYAVQLLAADTAFFHFFNYPLKGKRMAAPEEALVTRQFAKRVFGEKDPIGKTMEYSGGKHLTICGILDEPACKSSLTFDIVVNLDLKTRREWSRMYVELLRFMPGVDVDAINASSNVYRQTSQGFRIRYNFLPVSQLYWNKELAASGDDPEIWHYSSRSHILILTGVCLLLLLAGILNFVNIYLVFMLRRSKEYGVKKVFGVQGRTLFVQLWTENALMISIALLLAWFFIEIFSGYANRLLESDIPYTAFDWQLSLTVWVLLPLITTIYPFIKYNYLPPIISIRSIGGSRQSVATRTAFLFIQYSITLLLIILSLYFSSHLHFLQDTPPGFRTKGILYANLVPLSKTWYLESEEQKKKHWQDAQSIEQKLEECPFIEQWFRGEPSQCGILGAGGAGTSVLINDKDVKQNMMLMWVPLDFFKFYELRMKENALPDKIEGRNKYLVVMNEAAMKAFGYTKRDEAFVRGEKALWISMGMDGNIIEGGTSLMPVEAVVENYYTGHLTAGKKPLVFMVSPKAGGSQYQIACKNGKEKELISYLKKIRQEIFNTEEFDHHWLEEDVQALYREDRRVSTVFTLFSAISIFVSALGLFGLSLFDIRQRYREIAIRKVNGAQLRNLYSILFRKYIWVIGGATLLTVPLSYYLIDVYTKDFVVKAPVSISIYVIAILTVAGISLGTLLWQVNKAARINPAKIMKTE</sequence>
<keyword evidence="14" id="KW-1185">Reference proteome</keyword>
<dbReference type="InterPro" id="IPR025857">
    <property type="entry name" value="MacB_PCD"/>
</dbReference>
<comment type="subcellular location">
    <subcellularLocation>
        <location evidence="1">Cell membrane</location>
        <topology evidence="1">Multi-pass membrane protein</topology>
    </subcellularLocation>
</comment>
<dbReference type="Pfam" id="PF02687">
    <property type="entry name" value="FtsX"/>
    <property type="match status" value="2"/>
</dbReference>
<feature type="transmembrane region" description="Helical" evidence="6">
    <location>
        <begin position="731"/>
        <end position="750"/>
    </location>
</feature>
<dbReference type="InterPro" id="IPR050250">
    <property type="entry name" value="Macrolide_Exporter_MacB"/>
</dbReference>
<keyword evidence="2" id="KW-1003">Cell membrane</keyword>